<dbReference type="Proteomes" id="UP001154114">
    <property type="component" value="Chromosome 5"/>
</dbReference>
<dbReference type="GO" id="GO:0006020">
    <property type="term" value="P:inositol metabolic process"/>
    <property type="evidence" value="ECO:0007669"/>
    <property type="project" value="TreeGrafter"/>
</dbReference>
<comment type="catalytic activity">
    <reaction evidence="1">
        <text>5-diphospho-1D-myo-inositol 1,2,3,4,6-pentakisphosphate + ATP + H(+) = 1,5-bis(diphospho)-1D-myo-inositol 2,3,4,6-tetrakisphosphate + ADP</text>
        <dbReference type="Rhea" id="RHEA:10276"/>
        <dbReference type="ChEBI" id="CHEBI:15378"/>
        <dbReference type="ChEBI" id="CHEBI:30616"/>
        <dbReference type="ChEBI" id="CHEBI:58628"/>
        <dbReference type="ChEBI" id="CHEBI:77983"/>
        <dbReference type="ChEBI" id="CHEBI:456216"/>
        <dbReference type="EC" id="2.7.4.24"/>
    </reaction>
    <physiologicalReaction direction="left-to-right" evidence="1">
        <dbReference type="Rhea" id="RHEA:10277"/>
    </physiologicalReaction>
</comment>
<evidence type="ECO:0000256" key="1">
    <source>
        <dbReference type="ARBA" id="ARBA00033696"/>
    </source>
</evidence>
<dbReference type="GO" id="GO:0000828">
    <property type="term" value="F:inositol hexakisphosphate kinase activity"/>
    <property type="evidence" value="ECO:0007669"/>
    <property type="project" value="TreeGrafter"/>
</dbReference>
<name>A0A9N8L078_CHRIL</name>
<feature type="region of interest" description="Disordered" evidence="3">
    <location>
        <begin position="1"/>
        <end position="41"/>
    </location>
</feature>
<dbReference type="Pfam" id="PF00328">
    <property type="entry name" value="His_Phos_2"/>
    <property type="match status" value="1"/>
</dbReference>
<proteinExistence type="predicted"/>
<evidence type="ECO:0000313" key="5">
    <source>
        <dbReference type="Proteomes" id="UP001154114"/>
    </source>
</evidence>
<dbReference type="EMBL" id="LR824008">
    <property type="protein sequence ID" value="CAD0196942.1"/>
    <property type="molecule type" value="Genomic_DNA"/>
</dbReference>
<dbReference type="InterPro" id="IPR037446">
    <property type="entry name" value="His_Pase_VIP1"/>
</dbReference>
<dbReference type="OrthoDB" id="18042at2759"/>
<accession>A0A9N8L078</accession>
<protein>
    <submittedName>
        <fullName evidence="4">Uncharacterized protein</fullName>
    </submittedName>
</protein>
<dbReference type="InterPro" id="IPR000560">
    <property type="entry name" value="His_Pase_clade-2"/>
</dbReference>
<gene>
    <name evidence="4" type="ORF">CINC_LOCUS11230</name>
</gene>
<keyword evidence="5" id="KW-1185">Reference proteome</keyword>
<evidence type="ECO:0000256" key="2">
    <source>
        <dbReference type="ARBA" id="ARBA00034629"/>
    </source>
</evidence>
<dbReference type="GO" id="GO:0032958">
    <property type="term" value="P:inositol phosphate biosynthetic process"/>
    <property type="evidence" value="ECO:0007669"/>
    <property type="project" value="TreeGrafter"/>
</dbReference>
<comment type="catalytic activity">
    <reaction evidence="2">
        <text>1D-myo-inositol hexakisphosphate + ATP = 1-diphospho-1D-myo-inositol 2,3,4,5,6-pentakisphosphate + ADP</text>
        <dbReference type="Rhea" id="RHEA:37459"/>
        <dbReference type="ChEBI" id="CHEBI:30616"/>
        <dbReference type="ChEBI" id="CHEBI:58130"/>
        <dbReference type="ChEBI" id="CHEBI:74946"/>
        <dbReference type="ChEBI" id="CHEBI:456216"/>
        <dbReference type="EC" id="2.7.4.24"/>
    </reaction>
    <physiologicalReaction direction="left-to-right" evidence="2">
        <dbReference type="Rhea" id="RHEA:37460"/>
    </physiologicalReaction>
</comment>
<dbReference type="PANTHER" id="PTHR12750:SF9">
    <property type="entry name" value="INOSITOL HEXAKISPHOSPHATE AND DIPHOSPHOINOSITOL-PENTAKISPHOSPHATE KINASE"/>
    <property type="match status" value="1"/>
</dbReference>
<dbReference type="GO" id="GO:0033857">
    <property type="term" value="F:5-diphosphoinositol pentakisphosphate 1-kinase activity"/>
    <property type="evidence" value="ECO:0007669"/>
    <property type="project" value="TreeGrafter"/>
</dbReference>
<dbReference type="PANTHER" id="PTHR12750">
    <property type="entry name" value="DIPHOSPHOINOSITOL PENTAKISPHOSPHATE KINASE"/>
    <property type="match status" value="1"/>
</dbReference>
<dbReference type="AlphaFoldDB" id="A0A9N8L078"/>
<evidence type="ECO:0000313" key="4">
    <source>
        <dbReference type="EMBL" id="CAD0196942.1"/>
    </source>
</evidence>
<organism evidence="4 5">
    <name type="scientific">Chrysodeixis includens</name>
    <name type="common">Soybean looper</name>
    <name type="synonym">Pseudoplusia includens</name>
    <dbReference type="NCBI Taxonomy" id="689277"/>
    <lineage>
        <taxon>Eukaryota</taxon>
        <taxon>Metazoa</taxon>
        <taxon>Ecdysozoa</taxon>
        <taxon>Arthropoda</taxon>
        <taxon>Hexapoda</taxon>
        <taxon>Insecta</taxon>
        <taxon>Pterygota</taxon>
        <taxon>Neoptera</taxon>
        <taxon>Endopterygota</taxon>
        <taxon>Lepidoptera</taxon>
        <taxon>Glossata</taxon>
        <taxon>Ditrysia</taxon>
        <taxon>Noctuoidea</taxon>
        <taxon>Noctuidae</taxon>
        <taxon>Plusiinae</taxon>
        <taxon>Chrysodeixis</taxon>
    </lineage>
</organism>
<reference evidence="4" key="1">
    <citation type="submission" date="2021-12" db="EMBL/GenBank/DDBJ databases">
        <authorList>
            <person name="King R."/>
        </authorList>
    </citation>
    <scope>NUCLEOTIDE SEQUENCE</scope>
</reference>
<evidence type="ECO:0000256" key="3">
    <source>
        <dbReference type="SAM" id="MobiDB-lite"/>
    </source>
</evidence>
<dbReference type="GO" id="GO:0005829">
    <property type="term" value="C:cytosol"/>
    <property type="evidence" value="ECO:0007669"/>
    <property type="project" value="TreeGrafter"/>
</dbReference>
<sequence length="88" mass="9602">MYGHFSGINRKVQMKYQPRGRPRGSSSDDGKRRPHLGGGGEPSLVLILKWGGELTPPAGYQSRGLGRMFRCMYPGGRGIYPVKAAPKA</sequence>